<organism evidence="2 3">
    <name type="scientific">Portunus trituberculatus</name>
    <name type="common">Swimming crab</name>
    <name type="synonym">Neptunus trituberculatus</name>
    <dbReference type="NCBI Taxonomy" id="210409"/>
    <lineage>
        <taxon>Eukaryota</taxon>
        <taxon>Metazoa</taxon>
        <taxon>Ecdysozoa</taxon>
        <taxon>Arthropoda</taxon>
        <taxon>Crustacea</taxon>
        <taxon>Multicrustacea</taxon>
        <taxon>Malacostraca</taxon>
        <taxon>Eumalacostraca</taxon>
        <taxon>Eucarida</taxon>
        <taxon>Decapoda</taxon>
        <taxon>Pleocyemata</taxon>
        <taxon>Brachyura</taxon>
        <taxon>Eubrachyura</taxon>
        <taxon>Portunoidea</taxon>
        <taxon>Portunidae</taxon>
        <taxon>Portuninae</taxon>
        <taxon>Portunus</taxon>
    </lineage>
</organism>
<dbReference type="EMBL" id="VSRR010003173">
    <property type="protein sequence ID" value="MPC34985.1"/>
    <property type="molecule type" value="Genomic_DNA"/>
</dbReference>
<sequence length="237" mass="25315">MAGNEAMTHISTQWTKNADSFLVSLTKTPPLPERLDLGVHGGFLHCEARSGAAAANGGSACRHVTASGVRRCQVLRGGSVFVTVAPRACLCLCGSTPLALGREGVGQRAEGGTGAGVVRKSGVRQGAVNHVIHFFNDQTDLPPRTPPSFPPSARSCRSPPARWRLSPRGGRAGLCQAGRPAAALVLLLLARPGRCCLGHGQNRRCAPLCYRRHTLPPRQALFVFTGEYSCWWRLKPH</sequence>
<dbReference type="Proteomes" id="UP000324222">
    <property type="component" value="Unassembled WGS sequence"/>
</dbReference>
<keyword evidence="3" id="KW-1185">Reference proteome</keyword>
<dbReference type="AlphaFoldDB" id="A0A5B7ENI4"/>
<protein>
    <submittedName>
        <fullName evidence="2">Uncharacterized protein</fullName>
    </submittedName>
</protein>
<evidence type="ECO:0000313" key="3">
    <source>
        <dbReference type="Proteomes" id="UP000324222"/>
    </source>
</evidence>
<feature type="compositionally biased region" description="Low complexity" evidence="1">
    <location>
        <begin position="151"/>
        <end position="161"/>
    </location>
</feature>
<evidence type="ECO:0000313" key="2">
    <source>
        <dbReference type="EMBL" id="MPC34985.1"/>
    </source>
</evidence>
<gene>
    <name evidence="2" type="ORF">E2C01_028391</name>
</gene>
<evidence type="ECO:0000256" key="1">
    <source>
        <dbReference type="SAM" id="MobiDB-lite"/>
    </source>
</evidence>
<comment type="caution">
    <text evidence="2">The sequence shown here is derived from an EMBL/GenBank/DDBJ whole genome shotgun (WGS) entry which is preliminary data.</text>
</comment>
<name>A0A5B7ENI4_PORTR</name>
<accession>A0A5B7ENI4</accession>
<feature type="region of interest" description="Disordered" evidence="1">
    <location>
        <begin position="142"/>
        <end position="161"/>
    </location>
</feature>
<reference evidence="2 3" key="1">
    <citation type="submission" date="2019-05" db="EMBL/GenBank/DDBJ databases">
        <title>Another draft genome of Portunus trituberculatus and its Hox gene families provides insights of decapod evolution.</title>
        <authorList>
            <person name="Jeong J.-H."/>
            <person name="Song I."/>
            <person name="Kim S."/>
            <person name="Choi T."/>
            <person name="Kim D."/>
            <person name="Ryu S."/>
            <person name="Kim W."/>
        </authorList>
    </citation>
    <scope>NUCLEOTIDE SEQUENCE [LARGE SCALE GENOMIC DNA]</scope>
    <source>
        <tissue evidence="2">Muscle</tissue>
    </source>
</reference>
<proteinExistence type="predicted"/>